<proteinExistence type="predicted"/>
<dbReference type="EMBL" id="KZ308156">
    <property type="protein sequence ID" value="KAG8223247.1"/>
    <property type="molecule type" value="Genomic_DNA"/>
</dbReference>
<reference evidence="1" key="2">
    <citation type="submission" date="2017-10" db="EMBL/GenBank/DDBJ databases">
        <title>Ladona fulva Genome sequencing and assembly.</title>
        <authorList>
            <person name="Murali S."/>
            <person name="Richards S."/>
            <person name="Bandaranaike D."/>
            <person name="Bellair M."/>
            <person name="Blankenburg K."/>
            <person name="Chao H."/>
            <person name="Dinh H."/>
            <person name="Doddapaneni H."/>
            <person name="Dugan-Rocha S."/>
            <person name="Elkadiri S."/>
            <person name="Gnanaolivu R."/>
            <person name="Hernandez B."/>
            <person name="Skinner E."/>
            <person name="Javaid M."/>
            <person name="Lee S."/>
            <person name="Li M."/>
            <person name="Ming W."/>
            <person name="Munidasa M."/>
            <person name="Muniz J."/>
            <person name="Nguyen L."/>
            <person name="Hughes D."/>
            <person name="Osuji N."/>
            <person name="Pu L.-L."/>
            <person name="Puazo M."/>
            <person name="Qu C."/>
            <person name="Quiroz J."/>
            <person name="Raj R."/>
            <person name="Weissenberger G."/>
            <person name="Xin Y."/>
            <person name="Zou X."/>
            <person name="Han Y."/>
            <person name="Worley K."/>
            <person name="Muzny D."/>
            <person name="Gibbs R."/>
        </authorList>
    </citation>
    <scope>NUCLEOTIDE SEQUENCE</scope>
    <source>
        <strain evidence="1">Sampled in the wild</strain>
    </source>
</reference>
<comment type="caution">
    <text evidence="1">The sequence shown here is derived from an EMBL/GenBank/DDBJ whole genome shotgun (WGS) entry which is preliminary data.</text>
</comment>
<dbReference type="Proteomes" id="UP000792457">
    <property type="component" value="Unassembled WGS sequence"/>
</dbReference>
<gene>
    <name evidence="1" type="ORF">J437_LFUL001523</name>
</gene>
<organism evidence="1 2">
    <name type="scientific">Ladona fulva</name>
    <name type="common">Scarce chaser dragonfly</name>
    <name type="synonym">Libellula fulva</name>
    <dbReference type="NCBI Taxonomy" id="123851"/>
    <lineage>
        <taxon>Eukaryota</taxon>
        <taxon>Metazoa</taxon>
        <taxon>Ecdysozoa</taxon>
        <taxon>Arthropoda</taxon>
        <taxon>Hexapoda</taxon>
        <taxon>Insecta</taxon>
        <taxon>Pterygota</taxon>
        <taxon>Palaeoptera</taxon>
        <taxon>Odonata</taxon>
        <taxon>Epiprocta</taxon>
        <taxon>Anisoptera</taxon>
        <taxon>Libelluloidea</taxon>
        <taxon>Libellulidae</taxon>
        <taxon>Ladona</taxon>
    </lineage>
</organism>
<keyword evidence="2" id="KW-1185">Reference proteome</keyword>
<dbReference type="OrthoDB" id="8195432at2759"/>
<dbReference type="AlphaFoldDB" id="A0A8K0JV59"/>
<name>A0A8K0JV59_LADFU</name>
<evidence type="ECO:0000313" key="2">
    <source>
        <dbReference type="Proteomes" id="UP000792457"/>
    </source>
</evidence>
<sequence>MEAVSSDETSSHFLRSGEHTSLSDWFFVHRARLNVLPLLSSMHSRAWREDISCRKCGGPVETLVHVLNQCPAHMQGRIRRHNAVQSILLEALPRRLEVTVDRKVADDETQLRPDIVVRDKEKGTVHIIDVTVPFENRLIALRASRLTKMEKYAELAERTRERKGQNAEVRLGAIIVGSPGTWDRKNDGILRRIGIPHNRMKALKKKIVSAAISGSRTIYNDHVKYNL</sequence>
<reference evidence="1" key="1">
    <citation type="submission" date="2013-04" db="EMBL/GenBank/DDBJ databases">
        <authorList>
            <person name="Qu J."/>
            <person name="Murali S.C."/>
            <person name="Bandaranaike D."/>
            <person name="Bellair M."/>
            <person name="Blankenburg K."/>
            <person name="Chao H."/>
            <person name="Dinh H."/>
            <person name="Doddapaneni H."/>
            <person name="Downs B."/>
            <person name="Dugan-Rocha S."/>
            <person name="Elkadiri S."/>
            <person name="Gnanaolivu R.D."/>
            <person name="Hernandez B."/>
            <person name="Javaid M."/>
            <person name="Jayaseelan J.C."/>
            <person name="Lee S."/>
            <person name="Li M."/>
            <person name="Ming W."/>
            <person name="Munidasa M."/>
            <person name="Muniz J."/>
            <person name="Nguyen L."/>
            <person name="Ongeri F."/>
            <person name="Osuji N."/>
            <person name="Pu L.-L."/>
            <person name="Puazo M."/>
            <person name="Qu C."/>
            <person name="Quiroz J."/>
            <person name="Raj R."/>
            <person name="Weissenberger G."/>
            <person name="Xin Y."/>
            <person name="Zou X."/>
            <person name="Han Y."/>
            <person name="Richards S."/>
            <person name="Worley K."/>
            <person name="Muzny D."/>
            <person name="Gibbs R."/>
        </authorList>
    </citation>
    <scope>NUCLEOTIDE SEQUENCE</scope>
    <source>
        <strain evidence="1">Sampled in the wild</strain>
    </source>
</reference>
<accession>A0A8K0JV59</accession>
<protein>
    <recommendedName>
        <fullName evidence="3">Reverse transcriptase</fullName>
    </recommendedName>
</protein>
<evidence type="ECO:0008006" key="3">
    <source>
        <dbReference type="Google" id="ProtNLM"/>
    </source>
</evidence>
<evidence type="ECO:0000313" key="1">
    <source>
        <dbReference type="EMBL" id="KAG8223247.1"/>
    </source>
</evidence>